<dbReference type="PANTHER" id="PTHR46162">
    <property type="entry name" value="TRAF-LIKE FAMILY PROTEIN"/>
    <property type="match status" value="1"/>
</dbReference>
<name>A0A022PSF2_ERYGU</name>
<dbReference type="eggNOG" id="KOG1987">
    <property type="taxonomic scope" value="Eukaryota"/>
</dbReference>
<keyword evidence="1" id="KW-0812">Transmembrane</keyword>
<dbReference type="EMBL" id="KI632325">
    <property type="protein sequence ID" value="EYU18706.1"/>
    <property type="molecule type" value="Genomic_DNA"/>
</dbReference>
<dbReference type="Pfam" id="PF22486">
    <property type="entry name" value="MATH_2"/>
    <property type="match status" value="2"/>
</dbReference>
<dbReference type="Gene3D" id="2.60.210.10">
    <property type="entry name" value="Apoptosis, Tumor Necrosis Factor Receptor Associated Protein 2, Chain A"/>
    <property type="match status" value="2"/>
</dbReference>
<evidence type="ECO:0000259" key="2">
    <source>
        <dbReference type="PROSITE" id="PS50144"/>
    </source>
</evidence>
<gene>
    <name evidence="3" type="ORF">MIMGU_mgv1a018235mg</name>
</gene>
<evidence type="ECO:0000313" key="4">
    <source>
        <dbReference type="Proteomes" id="UP000030748"/>
    </source>
</evidence>
<accession>A0A022PSF2</accession>
<feature type="transmembrane region" description="Helical" evidence="1">
    <location>
        <begin position="7"/>
        <end position="26"/>
    </location>
</feature>
<keyword evidence="4" id="KW-1185">Reference proteome</keyword>
<dbReference type="SUPFAM" id="SSF49599">
    <property type="entry name" value="TRAF domain-like"/>
    <property type="match status" value="2"/>
</dbReference>
<reference evidence="3 4" key="1">
    <citation type="journal article" date="2013" name="Proc. Natl. Acad. Sci. U.S.A.">
        <title>Fine-scale variation in meiotic recombination in Mimulus inferred from population shotgun sequencing.</title>
        <authorList>
            <person name="Hellsten U."/>
            <person name="Wright K.M."/>
            <person name="Jenkins J."/>
            <person name="Shu S."/>
            <person name="Yuan Y."/>
            <person name="Wessler S.R."/>
            <person name="Schmutz J."/>
            <person name="Willis J.H."/>
            <person name="Rokhsar D.S."/>
        </authorList>
    </citation>
    <scope>NUCLEOTIDE SEQUENCE [LARGE SCALE GENOMIC DNA]</scope>
    <source>
        <strain evidence="4">cv. DUN x IM62</strain>
    </source>
</reference>
<dbReference type="InterPro" id="IPR002083">
    <property type="entry name" value="MATH/TRAF_dom"/>
</dbReference>
<keyword evidence="1" id="KW-1133">Transmembrane helix</keyword>
<protein>
    <recommendedName>
        <fullName evidence="2">MATH domain-containing protein</fullName>
    </recommendedName>
</protein>
<dbReference type="PhylomeDB" id="A0A022PSF2"/>
<dbReference type="InterPro" id="IPR008974">
    <property type="entry name" value="TRAF-like"/>
</dbReference>
<proteinExistence type="predicted"/>
<dbReference type="CDD" id="cd00121">
    <property type="entry name" value="MATH"/>
    <property type="match status" value="2"/>
</dbReference>
<evidence type="ECO:0000313" key="3">
    <source>
        <dbReference type="EMBL" id="EYU18706.1"/>
    </source>
</evidence>
<feature type="domain" description="MATH" evidence="2">
    <location>
        <begin position="197"/>
        <end position="311"/>
    </location>
</feature>
<dbReference type="AlphaFoldDB" id="A0A022PSF2"/>
<keyword evidence="1" id="KW-0472">Membrane</keyword>
<organism evidence="3 4">
    <name type="scientific">Erythranthe guttata</name>
    <name type="common">Yellow monkey flower</name>
    <name type="synonym">Mimulus guttatus</name>
    <dbReference type="NCBI Taxonomy" id="4155"/>
    <lineage>
        <taxon>Eukaryota</taxon>
        <taxon>Viridiplantae</taxon>
        <taxon>Streptophyta</taxon>
        <taxon>Embryophyta</taxon>
        <taxon>Tracheophyta</taxon>
        <taxon>Spermatophyta</taxon>
        <taxon>Magnoliopsida</taxon>
        <taxon>eudicotyledons</taxon>
        <taxon>Gunneridae</taxon>
        <taxon>Pentapetalae</taxon>
        <taxon>asterids</taxon>
        <taxon>lamiids</taxon>
        <taxon>Lamiales</taxon>
        <taxon>Phrymaceae</taxon>
        <taxon>Erythranthe</taxon>
    </lineage>
</organism>
<dbReference type="Proteomes" id="UP000030748">
    <property type="component" value="Unassembled WGS sequence"/>
</dbReference>
<dbReference type="PROSITE" id="PS50144">
    <property type="entry name" value="MATH"/>
    <property type="match status" value="1"/>
</dbReference>
<evidence type="ECO:0000256" key="1">
    <source>
        <dbReference type="SAM" id="Phobius"/>
    </source>
</evidence>
<sequence length="317" mass="36046">MRLSENFWVNYMVGFGIGTLLYHTLFDKHGDKITVKKSVAAAGNWIRQVPVKKRLTEAGNWICHNLFYELESNNPVPSTTATSHQNAVQRTPPPVLPVDDEGLRLVIYPYGEGRGNHHVSVYLALAETNSLPVDWEFNAIFTIFLYNQISDKYLCFSETNGYLVDDTLVLGAEVFVLKTQRQRVVERVTILEPPTYKHTHDWKITEFSKLKDVWASEEFPLRGYNWKMKLYPKGDFSSKDLTVRIGLVCVSADTFAVHQKIRAESIMRLKRKPDAETHEFGNLDTTSRTSAISLVGKDFLAGECCIVQVEISVQVIV</sequence>
<dbReference type="PANTHER" id="PTHR46162:SF20">
    <property type="entry name" value="UBIQUITIN CARBOXYL-TERMINAL HYDROLASE 7-LIKE ISOFORM X1"/>
    <property type="match status" value="1"/>
</dbReference>